<dbReference type="PANTHER" id="PTHR10183">
    <property type="entry name" value="CALPAIN"/>
    <property type="match status" value="1"/>
</dbReference>
<dbReference type="GO" id="GO:0004198">
    <property type="term" value="F:calcium-dependent cysteine-type endopeptidase activity"/>
    <property type="evidence" value="ECO:0007669"/>
    <property type="project" value="InterPro"/>
</dbReference>
<dbReference type="Pfam" id="PF00648">
    <property type="entry name" value="Peptidase_C2"/>
    <property type="match status" value="1"/>
</dbReference>
<dbReference type="RefSeq" id="XP_029925665.1">
    <property type="nucleotide sequence ID" value="XM_030069805.1"/>
</dbReference>
<evidence type="ECO:0000256" key="1">
    <source>
        <dbReference type="ARBA" id="ARBA00007623"/>
    </source>
</evidence>
<reference evidence="8" key="3">
    <citation type="submission" date="2025-09" db="UniProtKB">
        <authorList>
            <consortium name="Ensembl"/>
        </authorList>
    </citation>
    <scope>IDENTIFICATION</scope>
</reference>
<feature type="active site" evidence="5 6">
    <location>
        <position position="105"/>
    </location>
</feature>
<dbReference type="Gene3D" id="2.60.120.380">
    <property type="match status" value="1"/>
</dbReference>
<dbReference type="SUPFAM" id="SSF49758">
    <property type="entry name" value="Calpain large subunit, middle domain (domain III)"/>
    <property type="match status" value="1"/>
</dbReference>
<feature type="domain" description="Calpain catalytic" evidence="7">
    <location>
        <begin position="45"/>
        <end position="342"/>
    </location>
</feature>
<evidence type="ECO:0000259" key="7">
    <source>
        <dbReference type="PROSITE" id="PS50203"/>
    </source>
</evidence>
<dbReference type="InterPro" id="IPR022684">
    <property type="entry name" value="Calpain_cysteine_protease"/>
</dbReference>
<dbReference type="Proteomes" id="UP000472263">
    <property type="component" value="Chromosome 14"/>
</dbReference>
<organism evidence="8 9">
    <name type="scientific">Myripristis murdjan</name>
    <name type="common">pinecone soldierfish</name>
    <dbReference type="NCBI Taxonomy" id="586833"/>
    <lineage>
        <taxon>Eukaryota</taxon>
        <taxon>Metazoa</taxon>
        <taxon>Chordata</taxon>
        <taxon>Craniata</taxon>
        <taxon>Vertebrata</taxon>
        <taxon>Euteleostomi</taxon>
        <taxon>Actinopterygii</taxon>
        <taxon>Neopterygii</taxon>
        <taxon>Teleostei</taxon>
        <taxon>Neoteleostei</taxon>
        <taxon>Acanthomorphata</taxon>
        <taxon>Holocentriformes</taxon>
        <taxon>Holocentridae</taxon>
        <taxon>Myripristis</taxon>
    </lineage>
</organism>
<dbReference type="PROSITE" id="PS50203">
    <property type="entry name" value="CALPAIN_CAT"/>
    <property type="match status" value="1"/>
</dbReference>
<proteinExistence type="inferred from homology"/>
<dbReference type="RefSeq" id="XP_029925666.1">
    <property type="nucleotide sequence ID" value="XM_030069806.1"/>
</dbReference>
<evidence type="ECO:0000256" key="3">
    <source>
        <dbReference type="ARBA" id="ARBA00022801"/>
    </source>
</evidence>
<dbReference type="FunFam" id="3.90.70.10:FF:000054">
    <property type="entry name" value="Calpain 14"/>
    <property type="match status" value="1"/>
</dbReference>
<protein>
    <submittedName>
        <fullName evidence="8">Calpain-1 catalytic subunit-like</fullName>
    </submittedName>
</protein>
<dbReference type="Gene3D" id="3.90.70.10">
    <property type="entry name" value="Cysteine proteinases"/>
    <property type="match status" value="1"/>
</dbReference>
<dbReference type="AlphaFoldDB" id="A0A667XDX1"/>
<dbReference type="Ensembl" id="ENSMMDT00005007404.1">
    <property type="protein sequence ID" value="ENSMMDP00005007211.1"/>
    <property type="gene ID" value="ENSMMDG00005003925.1"/>
</dbReference>
<keyword evidence="4 6" id="KW-0788">Thiol protease</keyword>
<evidence type="ECO:0000256" key="6">
    <source>
        <dbReference type="PROSITE-ProRule" id="PRU00239"/>
    </source>
</evidence>
<dbReference type="InterPro" id="IPR038765">
    <property type="entry name" value="Papain-like_cys_pep_sf"/>
</dbReference>
<dbReference type="InterPro" id="IPR001300">
    <property type="entry name" value="Peptidase_C2_calpain_cat"/>
</dbReference>
<dbReference type="InterPro" id="IPR036213">
    <property type="entry name" value="Calpain_III_sf"/>
</dbReference>
<reference evidence="8" key="1">
    <citation type="submission" date="2019-06" db="EMBL/GenBank/DDBJ databases">
        <authorList>
            <consortium name="Wellcome Sanger Institute Data Sharing"/>
        </authorList>
    </citation>
    <scope>NUCLEOTIDE SEQUENCE [LARGE SCALE GENOMIC DNA]</scope>
</reference>
<dbReference type="SMART" id="SM00720">
    <property type="entry name" value="calpain_III"/>
    <property type="match status" value="1"/>
</dbReference>
<evidence type="ECO:0000313" key="9">
    <source>
        <dbReference type="Proteomes" id="UP000472263"/>
    </source>
</evidence>
<evidence type="ECO:0000256" key="5">
    <source>
        <dbReference type="PIRSR" id="PIRSR622684-1"/>
    </source>
</evidence>
<feature type="active site" evidence="5 6">
    <location>
        <position position="284"/>
    </location>
</feature>
<dbReference type="SMART" id="SM00230">
    <property type="entry name" value="CysPc"/>
    <property type="match status" value="1"/>
</dbReference>
<dbReference type="PANTHER" id="PTHR10183:SF302">
    <property type="entry name" value="CALPAIN-14"/>
    <property type="match status" value="1"/>
</dbReference>
<keyword evidence="2 6" id="KW-0645">Protease</keyword>
<keyword evidence="3 6" id="KW-0378">Hydrolase</keyword>
<dbReference type="PRINTS" id="PR00704">
    <property type="entry name" value="CALPAIN"/>
</dbReference>
<dbReference type="GO" id="GO:0005737">
    <property type="term" value="C:cytoplasm"/>
    <property type="evidence" value="ECO:0007669"/>
    <property type="project" value="TreeGrafter"/>
</dbReference>
<dbReference type="GO" id="GO:0006508">
    <property type="term" value="P:proteolysis"/>
    <property type="evidence" value="ECO:0007669"/>
    <property type="project" value="UniProtKB-KW"/>
</dbReference>
<dbReference type="InterPro" id="IPR022682">
    <property type="entry name" value="Calpain_domain_III"/>
</dbReference>
<dbReference type="SUPFAM" id="SSF54001">
    <property type="entry name" value="Cysteine proteinases"/>
    <property type="match status" value="1"/>
</dbReference>
<gene>
    <name evidence="8" type="primary">LOC115372087</name>
</gene>
<accession>A0A667XDX1</accession>
<keyword evidence="9" id="KW-1185">Reference proteome</keyword>
<dbReference type="CDD" id="cd00044">
    <property type="entry name" value="CysPc"/>
    <property type="match status" value="1"/>
</dbReference>
<dbReference type="GeneTree" id="ENSGT00940000160421"/>
<comment type="similarity">
    <text evidence="1">Belongs to the peptidase C2 family.</text>
</comment>
<name>A0A667XDX1_9TELE</name>
<sequence>MPSTCVTMVNSLYEPGGVGSPSNPEKFQGQDYEQLKESLLSKGELFTDDAFPANLDSLGEIEGLTAEQLTEVEWHRPGELGNVDPSFVVDGASRFDFKQGDIGNCWLLSSFGSLTLRKSLMAQVVPLDQNFKDGYAGIFHFRFWRFGKWVDVVVDDLLPTRNMLPVSVSSRSGTEFWAPLLEKAYAKVCGSYGDMIAGNPSEAFMDFSGRVHMTYKLTEQPSDLWDVMTRATKAKTMMGCATYGQEKGKPGEEAGLVSGHIYAVTGVKQVLSKGAKVNLVRIWNPWGEKEWNGDWSDKSELWETVSSDVRDQCLKVRNDGEFWMTLEDYCVYYEDMAICCDSPNFLDDDAACQWKCSMKEGCWEAGKTAAGSDRTSEEFWKNPQFRIRVKAVEGESQGSKNILVSLMQKSDEEKRSKVKYHAIGFMIYEVPPEAPKGQLTASLMGDGSPLEVSTFYYKREIVELHSLQPGEYVIIPCTFKPEKTSSFILTIYSKAEAELE</sequence>
<evidence type="ECO:0000256" key="4">
    <source>
        <dbReference type="ARBA" id="ARBA00022807"/>
    </source>
</evidence>
<evidence type="ECO:0000313" key="8">
    <source>
        <dbReference type="Ensembl" id="ENSMMDP00005007211.1"/>
    </source>
</evidence>
<dbReference type="Pfam" id="PF01067">
    <property type="entry name" value="Calpain_III"/>
    <property type="match status" value="1"/>
</dbReference>
<dbReference type="InterPro" id="IPR022683">
    <property type="entry name" value="Calpain_III"/>
</dbReference>
<dbReference type="GeneID" id="115372087"/>
<evidence type="ECO:0000256" key="2">
    <source>
        <dbReference type="ARBA" id="ARBA00022670"/>
    </source>
</evidence>
<dbReference type="InterPro" id="IPR000169">
    <property type="entry name" value="Pept_cys_AS"/>
</dbReference>
<feature type="active site" evidence="5 6">
    <location>
        <position position="260"/>
    </location>
</feature>
<dbReference type="PROSITE" id="PS00139">
    <property type="entry name" value="THIOL_PROTEASE_CYS"/>
    <property type="match status" value="1"/>
</dbReference>
<dbReference type="InParanoid" id="A0A667XDX1"/>
<reference evidence="8" key="2">
    <citation type="submission" date="2025-08" db="UniProtKB">
        <authorList>
            <consortium name="Ensembl"/>
        </authorList>
    </citation>
    <scope>IDENTIFICATION</scope>
</reference>